<comment type="similarity">
    <text evidence="1">Belongs to the transglycosylase Slt family.</text>
</comment>
<keyword evidence="5" id="KW-1185">Reference proteome</keyword>
<evidence type="ECO:0000313" key="4">
    <source>
        <dbReference type="EMBL" id="SFD75122.1"/>
    </source>
</evidence>
<sequence length="395" mass="44303">MRRRDFLGAAALAPTMVRAQEFEEYRRQQQAGMEASGESFEAYKERVRAAFDDYRRQHEAAFRAFQDRVQSVWQRPEFTDRHKWVEYRDGVSVQRVVDFQGNQIRLKLPAGSEAGRARAELTDLLLEDEQTAFQRDPVSRQVEESVDGLPVDVERGSPGKEKILGGLFSRPRPERADAVRKAASLLEGASEGREPVKDEQGGDAWATTLTIPMPEGTALEQALDYRPRARELASEWDIGESLILAVAHTESTFNPRARSHIPAYGLMQIVPESAGRDASAELFGEPRVLAPSYLYEAGKNLRIGAIYLHILYHRYLASIRDRESRLYCAIAAYNTGAGNVARVFTGNTSVEAAAAALENRPAGEVYHALVEGLPHAETREYLPRVVRRLKAYRNS</sequence>
<reference evidence="4 5" key="1">
    <citation type="submission" date="2016-10" db="EMBL/GenBank/DDBJ databases">
        <authorList>
            <person name="de Groot N.N."/>
        </authorList>
    </citation>
    <scope>NUCLEOTIDE SEQUENCE [LARGE SCALE GENOMIC DNA]</scope>
    <source>
        <strain evidence="4 5">HL3</strain>
    </source>
</reference>
<dbReference type="CDD" id="cd16893">
    <property type="entry name" value="LT_MltC_MltE"/>
    <property type="match status" value="1"/>
</dbReference>
<dbReference type="InterPro" id="IPR023346">
    <property type="entry name" value="Lysozyme-like_dom_sf"/>
</dbReference>
<evidence type="ECO:0000256" key="1">
    <source>
        <dbReference type="ARBA" id="ARBA00007734"/>
    </source>
</evidence>
<dbReference type="InterPro" id="IPR000189">
    <property type="entry name" value="Transglyc_AS"/>
</dbReference>
<dbReference type="SUPFAM" id="SSF53955">
    <property type="entry name" value="Lysozyme-like"/>
    <property type="match status" value="1"/>
</dbReference>
<dbReference type="InterPro" id="IPR008258">
    <property type="entry name" value="Transglycosylase_SLT_dom_1"/>
</dbReference>
<name>A0A1I1UWD3_9GAMM</name>
<dbReference type="EMBL" id="FOMJ01000008">
    <property type="protein sequence ID" value="SFD75122.1"/>
    <property type="molecule type" value="Genomic_DNA"/>
</dbReference>
<dbReference type="PANTHER" id="PTHR37423:SF2">
    <property type="entry name" value="MEMBRANE-BOUND LYTIC MUREIN TRANSGLYCOSYLASE C"/>
    <property type="match status" value="1"/>
</dbReference>
<dbReference type="OrthoDB" id="9815002at2"/>
<feature type="domain" description="Transglycosylase SLT" evidence="3">
    <location>
        <begin position="231"/>
        <end position="349"/>
    </location>
</feature>
<protein>
    <submittedName>
        <fullName evidence="4">Membrane-bound lytic murein transglycosylase C</fullName>
    </submittedName>
</protein>
<dbReference type="PANTHER" id="PTHR37423">
    <property type="entry name" value="SOLUBLE LYTIC MUREIN TRANSGLYCOSYLASE-RELATED"/>
    <property type="match status" value="1"/>
</dbReference>
<dbReference type="PROSITE" id="PS00922">
    <property type="entry name" value="TRANSGLYCOSYLASE"/>
    <property type="match status" value="1"/>
</dbReference>
<evidence type="ECO:0000259" key="3">
    <source>
        <dbReference type="Pfam" id="PF01464"/>
    </source>
</evidence>
<dbReference type="AlphaFoldDB" id="A0A1I1UWD3"/>
<dbReference type="RefSeq" id="WP_093428852.1">
    <property type="nucleotide sequence ID" value="NZ_FOMJ01000008.1"/>
</dbReference>
<dbReference type="STRING" id="1123397.SAMN05660831_02231"/>
<evidence type="ECO:0000256" key="2">
    <source>
        <dbReference type="SAM" id="MobiDB-lite"/>
    </source>
</evidence>
<dbReference type="Gene3D" id="1.10.530.10">
    <property type="match status" value="1"/>
</dbReference>
<evidence type="ECO:0000313" key="5">
    <source>
        <dbReference type="Proteomes" id="UP000198611"/>
    </source>
</evidence>
<proteinExistence type="inferred from homology"/>
<accession>A0A1I1UWD3</accession>
<dbReference type="Proteomes" id="UP000198611">
    <property type="component" value="Unassembled WGS sequence"/>
</dbReference>
<gene>
    <name evidence="4" type="ORF">SAMN05660831_02231</name>
</gene>
<dbReference type="GO" id="GO:0008933">
    <property type="term" value="F:peptidoglycan lytic transglycosylase activity"/>
    <property type="evidence" value="ECO:0007669"/>
    <property type="project" value="InterPro"/>
</dbReference>
<dbReference type="GO" id="GO:0000270">
    <property type="term" value="P:peptidoglycan metabolic process"/>
    <property type="evidence" value="ECO:0007669"/>
    <property type="project" value="InterPro"/>
</dbReference>
<dbReference type="GO" id="GO:0016020">
    <property type="term" value="C:membrane"/>
    <property type="evidence" value="ECO:0007669"/>
    <property type="project" value="InterPro"/>
</dbReference>
<feature type="region of interest" description="Disordered" evidence="2">
    <location>
        <begin position="136"/>
        <end position="155"/>
    </location>
</feature>
<dbReference type="Pfam" id="PF01464">
    <property type="entry name" value="SLT"/>
    <property type="match status" value="1"/>
</dbReference>
<organism evidence="4 5">
    <name type="scientific">Thiohalospira halophila DSM 15071</name>
    <dbReference type="NCBI Taxonomy" id="1123397"/>
    <lineage>
        <taxon>Bacteria</taxon>
        <taxon>Pseudomonadati</taxon>
        <taxon>Pseudomonadota</taxon>
        <taxon>Gammaproteobacteria</taxon>
        <taxon>Thiohalospirales</taxon>
        <taxon>Thiohalospiraceae</taxon>
        <taxon>Thiohalospira</taxon>
    </lineage>
</organism>